<name>E7FQQ8_9LACO</name>
<dbReference type="Proteomes" id="UP000004099">
    <property type="component" value="Unassembled WGS sequence"/>
</dbReference>
<organism evidence="1 2">
    <name type="scientific">Ligilactobacillus ruminis ATCC 25644</name>
    <dbReference type="NCBI Taxonomy" id="525362"/>
    <lineage>
        <taxon>Bacteria</taxon>
        <taxon>Bacillati</taxon>
        <taxon>Bacillota</taxon>
        <taxon>Bacilli</taxon>
        <taxon>Lactobacillales</taxon>
        <taxon>Lactobacillaceae</taxon>
        <taxon>Ligilactobacillus</taxon>
    </lineage>
</organism>
<reference evidence="1 2" key="1">
    <citation type="submission" date="2011-01" db="EMBL/GenBank/DDBJ databases">
        <authorList>
            <person name="Muzny D."/>
            <person name="Qin X."/>
            <person name="Buhay C."/>
            <person name="Dugan-Rocha S."/>
            <person name="Ding Y."/>
            <person name="Chen G."/>
            <person name="Hawes A."/>
            <person name="Holder M."/>
            <person name="Jhangiani S."/>
            <person name="Johnson A."/>
            <person name="Khan Z."/>
            <person name="Li Z."/>
            <person name="Liu W."/>
            <person name="Liu X."/>
            <person name="Perez L."/>
            <person name="Shen H."/>
            <person name="Wang Q."/>
            <person name="Watt J."/>
            <person name="Xi L."/>
            <person name="Xin Y."/>
            <person name="Zhou J."/>
            <person name="Deng J."/>
            <person name="Jiang H."/>
            <person name="Liu Y."/>
            <person name="Qu J."/>
            <person name="Song X.-Z."/>
            <person name="Zhang L."/>
            <person name="Villasana D."/>
            <person name="Johnson A."/>
            <person name="Liu J."/>
            <person name="Liyanage D."/>
            <person name="Lorensuhewa L."/>
            <person name="Robinson T."/>
            <person name="Song A."/>
            <person name="Song B.-B."/>
            <person name="Dinh H."/>
            <person name="Thornton R."/>
            <person name="Coyle M."/>
            <person name="Francisco L."/>
            <person name="Jackson L."/>
            <person name="Javaid M."/>
            <person name="Korchina V."/>
            <person name="Kovar C."/>
            <person name="Mata R."/>
            <person name="Mathew T."/>
            <person name="Ngo R."/>
            <person name="Nguyen L."/>
            <person name="Nguyen N."/>
            <person name="Okwuonu G."/>
            <person name="Ongeri F."/>
            <person name="Pham C."/>
            <person name="Simmons D."/>
            <person name="Wilczek-Boney K."/>
            <person name="Hale W."/>
            <person name="Jakkamsetti A."/>
            <person name="Pham P."/>
            <person name="Ruth R."/>
            <person name="San Lucas F."/>
            <person name="Warren J."/>
            <person name="Zhang J."/>
            <person name="Zhao Z."/>
            <person name="Zhou C."/>
            <person name="Zhu D."/>
            <person name="Lee S."/>
            <person name="Bess C."/>
            <person name="Blankenburg K."/>
            <person name="Forbes L."/>
            <person name="Fu Q."/>
            <person name="Gubbala S."/>
            <person name="Hirani K."/>
            <person name="Jayaseelan J.C."/>
            <person name="Lara F."/>
            <person name="Munidasa M."/>
            <person name="Palculict T."/>
            <person name="Patil S."/>
            <person name="Pu L.-L."/>
            <person name="Saada N."/>
            <person name="Tang L."/>
            <person name="Weissenberger G."/>
            <person name="Zhu Y."/>
            <person name="Hemphill L."/>
            <person name="Shang Y."/>
            <person name="Youmans B."/>
            <person name="Ayvaz T."/>
            <person name="Ross M."/>
            <person name="Santibanez J."/>
            <person name="Aqrawi P."/>
            <person name="Gross S."/>
            <person name="Joshi V."/>
            <person name="Fowler G."/>
            <person name="Nazareth L."/>
            <person name="Reid J."/>
            <person name="Worley K."/>
            <person name="Petrosino J."/>
            <person name="Highlander S."/>
            <person name="Gibbs R."/>
        </authorList>
    </citation>
    <scope>NUCLEOTIDE SEQUENCE [LARGE SCALE GENOMIC DNA]</scope>
    <source>
        <strain evidence="1 2">ATCC 25644</strain>
    </source>
</reference>
<dbReference type="EMBL" id="ACGS02000038">
    <property type="protein sequence ID" value="EFZ34728.1"/>
    <property type="molecule type" value="Genomic_DNA"/>
</dbReference>
<evidence type="ECO:0000313" key="1">
    <source>
        <dbReference type="EMBL" id="EFZ34728.1"/>
    </source>
</evidence>
<gene>
    <name evidence="1" type="ORF">HMPREF0542_11253</name>
</gene>
<dbReference type="AlphaFoldDB" id="E7FQQ8"/>
<comment type="caution">
    <text evidence="1">The sequence shown here is derived from an EMBL/GenBank/DDBJ whole genome shotgun (WGS) entry which is preliminary data.</text>
</comment>
<proteinExistence type="predicted"/>
<evidence type="ECO:0000313" key="2">
    <source>
        <dbReference type="Proteomes" id="UP000004099"/>
    </source>
</evidence>
<dbReference type="HOGENOM" id="CLU_203877_0_0_9"/>
<sequence length="45" mass="5403">MFPFIKTLKRNEVLTGLRANFKNRRFARNRGLHFTGRFQKSTFCP</sequence>
<accession>E7FQQ8</accession>
<protein>
    <submittedName>
        <fullName evidence="1">Uncharacterized protein</fullName>
    </submittedName>
</protein>